<reference evidence="2" key="2">
    <citation type="submission" date="2015-01" db="EMBL/GenBank/DDBJ databases">
        <title>Evolutionary Origins and Diversification of the Mycorrhizal Mutualists.</title>
        <authorList>
            <consortium name="DOE Joint Genome Institute"/>
            <consortium name="Mycorrhizal Genomics Consortium"/>
            <person name="Kohler A."/>
            <person name="Kuo A."/>
            <person name="Nagy L.G."/>
            <person name="Floudas D."/>
            <person name="Copeland A."/>
            <person name="Barry K.W."/>
            <person name="Cichocki N."/>
            <person name="Veneault-Fourrey C."/>
            <person name="LaButti K."/>
            <person name="Lindquist E.A."/>
            <person name="Lipzen A."/>
            <person name="Lundell T."/>
            <person name="Morin E."/>
            <person name="Murat C."/>
            <person name="Riley R."/>
            <person name="Ohm R."/>
            <person name="Sun H."/>
            <person name="Tunlid A."/>
            <person name="Henrissat B."/>
            <person name="Grigoriev I.V."/>
            <person name="Hibbett D.S."/>
            <person name="Martin F."/>
        </authorList>
    </citation>
    <scope>NUCLEOTIDE SEQUENCE [LARGE SCALE GENOMIC DNA]</scope>
    <source>
        <strain evidence="2">Marx 270</strain>
    </source>
</reference>
<dbReference type="EMBL" id="KN831952">
    <property type="protein sequence ID" value="KIO10255.1"/>
    <property type="molecule type" value="Genomic_DNA"/>
</dbReference>
<protein>
    <submittedName>
        <fullName evidence="1">Uncharacterized protein</fullName>
    </submittedName>
</protein>
<sequence length="62" mass="7025">MTCVSAHASTFFLAWFTAPYSSNLARRGWNANQPALRTERPFTTHGSTRQRLPNAHLQYSCP</sequence>
<accession>A0A0C3P9N2</accession>
<dbReference type="InParanoid" id="A0A0C3P9N2"/>
<keyword evidence="2" id="KW-1185">Reference proteome</keyword>
<organism evidence="1 2">
    <name type="scientific">Pisolithus tinctorius Marx 270</name>
    <dbReference type="NCBI Taxonomy" id="870435"/>
    <lineage>
        <taxon>Eukaryota</taxon>
        <taxon>Fungi</taxon>
        <taxon>Dikarya</taxon>
        <taxon>Basidiomycota</taxon>
        <taxon>Agaricomycotina</taxon>
        <taxon>Agaricomycetes</taxon>
        <taxon>Agaricomycetidae</taxon>
        <taxon>Boletales</taxon>
        <taxon>Sclerodermatineae</taxon>
        <taxon>Pisolithaceae</taxon>
        <taxon>Pisolithus</taxon>
    </lineage>
</organism>
<name>A0A0C3P9N2_PISTI</name>
<gene>
    <name evidence="1" type="ORF">M404DRAFT_995453</name>
</gene>
<proteinExistence type="predicted"/>
<evidence type="ECO:0000313" key="1">
    <source>
        <dbReference type="EMBL" id="KIO10255.1"/>
    </source>
</evidence>
<dbReference type="Proteomes" id="UP000054217">
    <property type="component" value="Unassembled WGS sequence"/>
</dbReference>
<dbReference type="AlphaFoldDB" id="A0A0C3P9N2"/>
<reference evidence="1 2" key="1">
    <citation type="submission" date="2014-04" db="EMBL/GenBank/DDBJ databases">
        <authorList>
            <consortium name="DOE Joint Genome Institute"/>
            <person name="Kuo A."/>
            <person name="Kohler A."/>
            <person name="Costa M.D."/>
            <person name="Nagy L.G."/>
            <person name="Floudas D."/>
            <person name="Copeland A."/>
            <person name="Barry K.W."/>
            <person name="Cichocki N."/>
            <person name="Veneault-Fourrey C."/>
            <person name="LaButti K."/>
            <person name="Lindquist E.A."/>
            <person name="Lipzen A."/>
            <person name="Lundell T."/>
            <person name="Morin E."/>
            <person name="Murat C."/>
            <person name="Sun H."/>
            <person name="Tunlid A."/>
            <person name="Henrissat B."/>
            <person name="Grigoriev I.V."/>
            <person name="Hibbett D.S."/>
            <person name="Martin F."/>
            <person name="Nordberg H.P."/>
            <person name="Cantor M.N."/>
            <person name="Hua S.X."/>
        </authorList>
    </citation>
    <scope>NUCLEOTIDE SEQUENCE [LARGE SCALE GENOMIC DNA]</scope>
    <source>
        <strain evidence="1 2">Marx 270</strain>
    </source>
</reference>
<evidence type="ECO:0000313" key="2">
    <source>
        <dbReference type="Proteomes" id="UP000054217"/>
    </source>
</evidence>
<dbReference type="HOGENOM" id="CLU_2905137_0_0_1"/>